<keyword evidence="2" id="KW-0479">Metal-binding</keyword>
<dbReference type="Proteomes" id="UP000663843">
    <property type="component" value="Unassembled WGS sequence"/>
</dbReference>
<evidence type="ECO:0000259" key="6">
    <source>
        <dbReference type="SMART" id="SM00702"/>
    </source>
</evidence>
<protein>
    <recommendedName>
        <fullName evidence="6">Prolyl 4-hydroxylase alpha subunit domain-containing protein</fullName>
    </recommendedName>
</protein>
<evidence type="ECO:0000256" key="2">
    <source>
        <dbReference type="ARBA" id="ARBA00022723"/>
    </source>
</evidence>
<dbReference type="EMBL" id="CYGV01001212">
    <property type="protein sequence ID" value="CUA71039.1"/>
    <property type="molecule type" value="Genomic_DNA"/>
</dbReference>
<evidence type="ECO:0000313" key="7">
    <source>
        <dbReference type="EMBL" id="CAE6439632.1"/>
    </source>
</evidence>
<reference evidence="8 9" key="1">
    <citation type="submission" date="2015-07" db="EMBL/GenBank/DDBJ databases">
        <authorList>
            <person name="Noorani M."/>
        </authorList>
    </citation>
    <scope>NUCLEOTIDE SEQUENCE [LARGE SCALE GENOMIC DNA]</scope>
    <source>
        <strain evidence="8">BBA 69670</strain>
    </source>
</reference>
<evidence type="ECO:0000256" key="3">
    <source>
        <dbReference type="ARBA" id="ARBA00022964"/>
    </source>
</evidence>
<evidence type="ECO:0000256" key="1">
    <source>
        <dbReference type="ARBA" id="ARBA00001961"/>
    </source>
</evidence>
<dbReference type="PANTHER" id="PTHR10869:SF241">
    <property type="entry name" value="FE2OG DIOXYGENASE DOMAIN-CONTAINING PROTEIN"/>
    <property type="match status" value="1"/>
</dbReference>
<feature type="domain" description="Prolyl 4-hydroxylase alpha subunit" evidence="6">
    <location>
        <begin position="56"/>
        <end position="270"/>
    </location>
</feature>
<keyword evidence="9" id="KW-1185">Reference proteome</keyword>
<dbReference type="AlphaFoldDB" id="A0A0K6FY20"/>
<dbReference type="Proteomes" id="UP000044841">
    <property type="component" value="Unassembled WGS sequence"/>
</dbReference>
<dbReference type="GO" id="GO:0005783">
    <property type="term" value="C:endoplasmic reticulum"/>
    <property type="evidence" value="ECO:0007669"/>
    <property type="project" value="TreeGrafter"/>
</dbReference>
<keyword evidence="5" id="KW-0408">Iron</keyword>
<proteinExistence type="predicted"/>
<evidence type="ECO:0000313" key="9">
    <source>
        <dbReference type="Proteomes" id="UP000044841"/>
    </source>
</evidence>
<dbReference type="SMART" id="SM00702">
    <property type="entry name" value="P4Hc"/>
    <property type="match status" value="1"/>
</dbReference>
<keyword evidence="4" id="KW-0560">Oxidoreductase</keyword>
<dbReference type="GO" id="GO:0004656">
    <property type="term" value="F:procollagen-proline 4-dioxygenase activity"/>
    <property type="evidence" value="ECO:0007669"/>
    <property type="project" value="TreeGrafter"/>
</dbReference>
<keyword evidence="3" id="KW-0223">Dioxygenase</keyword>
<accession>A0A0K6FY20</accession>
<comment type="cofactor">
    <cofactor evidence="1">
        <name>L-ascorbate</name>
        <dbReference type="ChEBI" id="CHEBI:38290"/>
    </cofactor>
</comment>
<evidence type="ECO:0000313" key="8">
    <source>
        <dbReference type="EMBL" id="CUA71039.1"/>
    </source>
</evidence>
<name>A0A0K6FY20_9AGAM</name>
<gene>
    <name evidence="7" type="ORF">RDB_LOCUS73594</name>
    <name evidence="8" type="ORF">RSOLAG22IIIB_04431</name>
</gene>
<dbReference type="InterPro" id="IPR045054">
    <property type="entry name" value="P4HA-like"/>
</dbReference>
<dbReference type="Gene3D" id="2.60.120.620">
    <property type="entry name" value="q2cbj1_9rhob like domain"/>
    <property type="match status" value="1"/>
</dbReference>
<dbReference type="EMBL" id="CAJMWT010002316">
    <property type="protein sequence ID" value="CAE6439632.1"/>
    <property type="molecule type" value="Genomic_DNA"/>
</dbReference>
<evidence type="ECO:0000256" key="5">
    <source>
        <dbReference type="ARBA" id="ARBA00023004"/>
    </source>
</evidence>
<evidence type="ECO:0000256" key="4">
    <source>
        <dbReference type="ARBA" id="ARBA00023002"/>
    </source>
</evidence>
<organism evidence="8 9">
    <name type="scientific">Rhizoctonia solani</name>
    <dbReference type="NCBI Taxonomy" id="456999"/>
    <lineage>
        <taxon>Eukaryota</taxon>
        <taxon>Fungi</taxon>
        <taxon>Dikarya</taxon>
        <taxon>Basidiomycota</taxon>
        <taxon>Agaricomycotina</taxon>
        <taxon>Agaricomycetes</taxon>
        <taxon>Cantharellales</taxon>
        <taxon>Ceratobasidiaceae</taxon>
        <taxon>Rhizoctonia</taxon>
    </lineage>
</organism>
<dbReference type="Pfam" id="PF13640">
    <property type="entry name" value="2OG-FeII_Oxy_3"/>
    <property type="match status" value="1"/>
</dbReference>
<dbReference type="InterPro" id="IPR006620">
    <property type="entry name" value="Pro_4_hyd_alph"/>
</dbReference>
<dbReference type="InterPro" id="IPR044862">
    <property type="entry name" value="Pro_4_hyd_alph_FE2OG_OXY"/>
</dbReference>
<dbReference type="PANTHER" id="PTHR10869">
    <property type="entry name" value="PROLYL 4-HYDROXYLASE ALPHA SUBUNIT"/>
    <property type="match status" value="1"/>
</dbReference>
<reference evidence="7" key="2">
    <citation type="submission" date="2021-01" db="EMBL/GenBank/DDBJ databases">
        <authorList>
            <person name="Kaushik A."/>
        </authorList>
    </citation>
    <scope>NUCLEOTIDE SEQUENCE</scope>
    <source>
        <strain evidence="7">AG2-2IIIB</strain>
    </source>
</reference>
<dbReference type="GO" id="GO:0031418">
    <property type="term" value="F:L-ascorbic acid binding"/>
    <property type="evidence" value="ECO:0007669"/>
    <property type="project" value="InterPro"/>
</dbReference>
<dbReference type="GO" id="GO:0005506">
    <property type="term" value="F:iron ion binding"/>
    <property type="evidence" value="ECO:0007669"/>
    <property type="project" value="InterPro"/>
</dbReference>
<sequence>MALAQIRSVLPTLFKGEEPLIPEPPRRDPEDPDALPPIVAHRLDFVKLGLPEYKDKFAIVIDNLFTPEDCARYLAQVESEKEWEQAAINIAANAQVVDTSYRNSSRILYDNEEMAGEMFEKLKPYLKDIEYMDSSPLHKGSRKQPTNPPARWVALNERLRFLKYGPGQFFRKHCDGIYATPDEKQISYYTLQLYLNGSANELKGGGTRFWKAGNVDGPEKRKTQEGMPLRNFIDVEPRVGRALIFEQRGLVHSGEDVKKGIKLTVRTDLMFEACQDETIKATGE</sequence>